<evidence type="ECO:0000313" key="1">
    <source>
        <dbReference type="EMBL" id="VDN83464.1"/>
    </source>
</evidence>
<reference evidence="3" key="1">
    <citation type="submission" date="2017-02" db="UniProtKB">
        <authorList>
            <consortium name="WormBaseParasite"/>
        </authorList>
    </citation>
    <scope>IDENTIFICATION</scope>
</reference>
<gene>
    <name evidence="1" type="ORF">BPAG_LOCUS2278</name>
</gene>
<reference evidence="1 2" key="2">
    <citation type="submission" date="2018-11" db="EMBL/GenBank/DDBJ databases">
        <authorList>
            <consortium name="Pathogen Informatics"/>
        </authorList>
    </citation>
    <scope>NUCLEOTIDE SEQUENCE [LARGE SCALE GENOMIC DNA]</scope>
</reference>
<dbReference type="EMBL" id="UZAD01000300">
    <property type="protein sequence ID" value="VDN83464.1"/>
    <property type="molecule type" value="Genomic_DNA"/>
</dbReference>
<sequence>MFSLRVCVSGTAMGGSAGRERFLEYIVMYNIVANDREKKVGHNTSHYLFSVNRFLSLRRNRKVTGLLYAVIICRKKEKTFCILDNVTLSFYLLTTWEYSFSCHKTNGNNYNGNRYFIQSPPSLSLSLSSGLSAIFTVAVTTTIITTSAAAITTISSNCMHLMDLRESDILDNSLDTEEDARIERHMEEHFVLGELNLFLLTHIQDDFAQKFTLISVHEQCIISYKIT</sequence>
<evidence type="ECO:0000313" key="2">
    <source>
        <dbReference type="Proteomes" id="UP000278627"/>
    </source>
</evidence>
<evidence type="ECO:0000313" key="3">
    <source>
        <dbReference type="WBParaSite" id="BPAG_0000230801-mRNA-1"/>
    </source>
</evidence>
<dbReference type="WBParaSite" id="BPAG_0000230801-mRNA-1">
    <property type="protein sequence ID" value="BPAG_0000230801-mRNA-1"/>
    <property type="gene ID" value="BPAG_0000230801"/>
</dbReference>
<proteinExistence type="predicted"/>
<keyword evidence="2" id="KW-1185">Reference proteome</keyword>
<accession>A0A0N4T287</accession>
<protein>
    <submittedName>
        <fullName evidence="1 3">Uncharacterized protein</fullName>
    </submittedName>
</protein>
<dbReference type="Proteomes" id="UP000278627">
    <property type="component" value="Unassembled WGS sequence"/>
</dbReference>
<name>A0A0N4T287_BRUPA</name>
<dbReference type="AlphaFoldDB" id="A0A0N4T287"/>
<organism evidence="3">
    <name type="scientific">Brugia pahangi</name>
    <name type="common">Filarial nematode worm</name>
    <dbReference type="NCBI Taxonomy" id="6280"/>
    <lineage>
        <taxon>Eukaryota</taxon>
        <taxon>Metazoa</taxon>
        <taxon>Ecdysozoa</taxon>
        <taxon>Nematoda</taxon>
        <taxon>Chromadorea</taxon>
        <taxon>Rhabditida</taxon>
        <taxon>Spirurina</taxon>
        <taxon>Spiruromorpha</taxon>
        <taxon>Filarioidea</taxon>
        <taxon>Onchocercidae</taxon>
        <taxon>Brugia</taxon>
    </lineage>
</organism>